<keyword evidence="3" id="KW-1185">Reference proteome</keyword>
<name>A0ABQ2VXY3_9ACTN</name>
<gene>
    <name evidence="2" type="ORF">GCM10015535_26310</name>
</gene>
<comment type="caution">
    <text evidence="2">The sequence shown here is derived from an EMBL/GenBank/DDBJ whole genome shotgun (WGS) entry which is preliminary data.</text>
</comment>
<evidence type="ECO:0000313" key="2">
    <source>
        <dbReference type="EMBL" id="GGV83365.1"/>
    </source>
</evidence>
<sequence length="136" mass="14070">MSRRSSTPSVIAGPFVRSLDGAAVIRGELPGRPGTAPVAPSRPGEFIPLEQPPGVVTKQHDPVAELPGTGRLEAGPDRRGRKQGFAPADEDRMDMDAVLVDQVEPGQGGAGPAYADRVEAASLRPVRSRGPEGGSA</sequence>
<accession>A0ABQ2VXY3</accession>
<protein>
    <submittedName>
        <fullName evidence="2">Uncharacterized protein</fullName>
    </submittedName>
</protein>
<dbReference type="Proteomes" id="UP000660675">
    <property type="component" value="Unassembled WGS sequence"/>
</dbReference>
<evidence type="ECO:0000256" key="1">
    <source>
        <dbReference type="SAM" id="MobiDB-lite"/>
    </source>
</evidence>
<proteinExistence type="predicted"/>
<reference evidence="3" key="1">
    <citation type="journal article" date="2019" name="Int. J. Syst. Evol. Microbiol.">
        <title>The Global Catalogue of Microorganisms (GCM) 10K type strain sequencing project: providing services to taxonomists for standard genome sequencing and annotation.</title>
        <authorList>
            <consortium name="The Broad Institute Genomics Platform"/>
            <consortium name="The Broad Institute Genome Sequencing Center for Infectious Disease"/>
            <person name="Wu L."/>
            <person name="Ma J."/>
        </authorList>
    </citation>
    <scope>NUCLEOTIDE SEQUENCE [LARGE SCALE GENOMIC DNA]</scope>
    <source>
        <strain evidence="3">JCM 4376</strain>
    </source>
</reference>
<organism evidence="2 3">
    <name type="scientific">Streptomyces gelaticus</name>
    <dbReference type="NCBI Taxonomy" id="285446"/>
    <lineage>
        <taxon>Bacteria</taxon>
        <taxon>Bacillati</taxon>
        <taxon>Actinomycetota</taxon>
        <taxon>Actinomycetes</taxon>
        <taxon>Kitasatosporales</taxon>
        <taxon>Streptomycetaceae</taxon>
        <taxon>Streptomyces</taxon>
    </lineage>
</organism>
<evidence type="ECO:0000313" key="3">
    <source>
        <dbReference type="Proteomes" id="UP000660675"/>
    </source>
</evidence>
<feature type="region of interest" description="Disordered" evidence="1">
    <location>
        <begin position="26"/>
        <end position="136"/>
    </location>
</feature>
<dbReference type="EMBL" id="BMTF01000007">
    <property type="protein sequence ID" value="GGV83365.1"/>
    <property type="molecule type" value="Genomic_DNA"/>
</dbReference>